<dbReference type="SUPFAM" id="SSF49562">
    <property type="entry name" value="C2 domain (Calcium/lipid-binding domain, CaLB)"/>
    <property type="match status" value="1"/>
</dbReference>
<reference evidence="2" key="1">
    <citation type="submission" date="2018-07" db="EMBL/GenBank/DDBJ databases">
        <title>Annotation of Aphanomyces astaci genome assembly.</title>
        <authorList>
            <person name="Studholme D.J."/>
        </authorList>
    </citation>
    <scope>NUCLEOTIDE SEQUENCE [LARGE SCALE GENOMIC DNA]</scope>
    <source>
        <strain evidence="2">Pc</strain>
    </source>
</reference>
<dbReference type="PROSITE" id="PS50004">
    <property type="entry name" value="C2"/>
    <property type="match status" value="1"/>
</dbReference>
<evidence type="ECO:0000259" key="1">
    <source>
        <dbReference type="PROSITE" id="PS50004"/>
    </source>
</evidence>
<dbReference type="Pfam" id="PF00168">
    <property type="entry name" value="C2"/>
    <property type="match status" value="1"/>
</dbReference>
<gene>
    <name evidence="2" type="ORF">B5M09_005358</name>
</gene>
<dbReference type="PANTHER" id="PTHR47052">
    <property type="entry name" value="CONSERVED SERINE PROLINE-RICH PROTEIN (AFU_ORTHOLOGUE AFUA_2G01790)"/>
    <property type="match status" value="1"/>
</dbReference>
<organism evidence="2 3">
    <name type="scientific">Aphanomyces astaci</name>
    <name type="common">Crayfish plague agent</name>
    <dbReference type="NCBI Taxonomy" id="112090"/>
    <lineage>
        <taxon>Eukaryota</taxon>
        <taxon>Sar</taxon>
        <taxon>Stramenopiles</taxon>
        <taxon>Oomycota</taxon>
        <taxon>Saprolegniomycetes</taxon>
        <taxon>Saprolegniales</taxon>
        <taxon>Verrucalvaceae</taxon>
        <taxon>Aphanomyces</taxon>
    </lineage>
</organism>
<dbReference type="VEuPathDB" id="FungiDB:H257_04190"/>
<name>A0A425CRI0_APHAT</name>
<protein>
    <recommendedName>
        <fullName evidence="1">C2 domain-containing protein</fullName>
    </recommendedName>
</protein>
<dbReference type="Gene3D" id="2.60.40.150">
    <property type="entry name" value="C2 domain"/>
    <property type="match status" value="1"/>
</dbReference>
<proteinExistence type="predicted"/>
<comment type="caution">
    <text evidence="2">The sequence shown here is derived from an EMBL/GenBank/DDBJ whole genome shotgun (WGS) entry which is preliminary data.</text>
</comment>
<dbReference type="AlphaFoldDB" id="A0A425CRI0"/>
<dbReference type="Proteomes" id="UP000284702">
    <property type="component" value="Unassembled WGS sequence"/>
</dbReference>
<dbReference type="InterPro" id="IPR035892">
    <property type="entry name" value="C2_domain_sf"/>
</dbReference>
<keyword evidence="3" id="KW-1185">Reference proteome</keyword>
<dbReference type="EMBL" id="MZMZ02004269">
    <property type="protein sequence ID" value="RQM19516.1"/>
    <property type="molecule type" value="Genomic_DNA"/>
</dbReference>
<sequence length="199" mass="21130">MPELHVRAVSGRNLYDAQTFGKQDPFCKVQVGNQVQKTKVHDNGGRFPVWNEKFIFRVNDPQLEQIVITIEDKNVVDNAYIGQCRVPVNSFLHGQVVDQWYPVTRGKNHRGEINLRVQLMGLPGQPGVAPPGPPVVVGGPMYGNPYGYGYGDNGGGVGLGLGLGVAGGVLLGAALSDDGHGFYGGDGGFFGGDGGFFGD</sequence>
<dbReference type="PANTHER" id="PTHR47052:SF3">
    <property type="entry name" value="INGRESSION PROTEIN 1"/>
    <property type="match status" value="1"/>
</dbReference>
<feature type="domain" description="C2" evidence="1">
    <location>
        <begin position="1"/>
        <end position="101"/>
    </location>
</feature>
<accession>A0A425CRI0</accession>
<evidence type="ECO:0000313" key="2">
    <source>
        <dbReference type="EMBL" id="RQM19516.1"/>
    </source>
</evidence>
<dbReference type="CDD" id="cd00030">
    <property type="entry name" value="C2"/>
    <property type="match status" value="1"/>
</dbReference>
<dbReference type="SMART" id="SM00239">
    <property type="entry name" value="C2"/>
    <property type="match status" value="1"/>
</dbReference>
<dbReference type="InterPro" id="IPR000008">
    <property type="entry name" value="C2_dom"/>
</dbReference>
<evidence type="ECO:0000313" key="3">
    <source>
        <dbReference type="Proteomes" id="UP000284702"/>
    </source>
</evidence>
<dbReference type="InterPro" id="IPR052981">
    <property type="entry name" value="Ingression_C2_domain"/>
</dbReference>